<dbReference type="Pfam" id="PF00296">
    <property type="entry name" value="Bac_luciferase"/>
    <property type="match status" value="1"/>
</dbReference>
<dbReference type="InterPro" id="IPR011251">
    <property type="entry name" value="Luciferase-like_dom"/>
</dbReference>
<keyword evidence="1" id="KW-0560">Oxidoreductase</keyword>
<dbReference type="RefSeq" id="WP_189692481.1">
    <property type="nucleotide sequence ID" value="NZ_BNCM01000002.1"/>
</dbReference>
<reference evidence="4 5" key="1">
    <citation type="submission" date="2021-01" db="EMBL/GenBank/DDBJ databases">
        <title>Genome public.</title>
        <authorList>
            <person name="Liu C."/>
            <person name="Sun Q."/>
        </authorList>
    </citation>
    <scope>NUCLEOTIDE SEQUENCE [LARGE SCALE GENOMIC DNA]</scope>
    <source>
        <strain evidence="4 5">JC656</strain>
    </source>
</reference>
<dbReference type="Proteomes" id="UP000639051">
    <property type="component" value="Unassembled WGS sequence"/>
</dbReference>
<keyword evidence="5" id="KW-1185">Reference proteome</keyword>
<dbReference type="Gene3D" id="3.20.20.30">
    <property type="entry name" value="Luciferase-like domain"/>
    <property type="match status" value="1"/>
</dbReference>
<dbReference type="InterPro" id="IPR036661">
    <property type="entry name" value="Luciferase-like_sf"/>
</dbReference>
<organism evidence="4 5">
    <name type="scientific">Sinomonas cellulolyticus</name>
    <dbReference type="NCBI Taxonomy" id="2801916"/>
    <lineage>
        <taxon>Bacteria</taxon>
        <taxon>Bacillati</taxon>
        <taxon>Actinomycetota</taxon>
        <taxon>Actinomycetes</taxon>
        <taxon>Micrococcales</taxon>
        <taxon>Micrococcaceae</taxon>
        <taxon>Sinomonas</taxon>
    </lineage>
</organism>
<evidence type="ECO:0000256" key="2">
    <source>
        <dbReference type="ARBA" id="ARBA00023033"/>
    </source>
</evidence>
<evidence type="ECO:0000313" key="4">
    <source>
        <dbReference type="EMBL" id="MBL0705942.1"/>
    </source>
</evidence>
<dbReference type="SUPFAM" id="SSF51679">
    <property type="entry name" value="Bacterial luciferase-like"/>
    <property type="match status" value="1"/>
</dbReference>
<dbReference type="EMBL" id="JAERRC010000024">
    <property type="protein sequence ID" value="MBL0705942.1"/>
    <property type="molecule type" value="Genomic_DNA"/>
</dbReference>
<protein>
    <submittedName>
        <fullName evidence="4">LLM class flavin-dependent oxidoreductase</fullName>
    </submittedName>
</protein>
<dbReference type="PANTHER" id="PTHR30137:SF8">
    <property type="entry name" value="BLR5498 PROTEIN"/>
    <property type="match status" value="1"/>
</dbReference>
<evidence type="ECO:0000313" key="5">
    <source>
        <dbReference type="Proteomes" id="UP000639051"/>
    </source>
</evidence>
<comment type="caution">
    <text evidence="4">The sequence shown here is derived from an EMBL/GenBank/DDBJ whole genome shotgun (WGS) entry which is preliminary data.</text>
</comment>
<sequence>MRFSLFVHMERWDESVSHQECFENLTELALIAEAGGFSTVWIGEHHSMEYTISPSPLPQLAYLAARTSKIRLGAGTIIAPFWNPLRAAGETALLDVISNGRMEVGLARGAYQFEFDRLMGGMSAVDGGKHLRELVPAVRALWQGDYAHDGEIWQFPTSTSVPKPVQKPTPPMWIAARDISSHEFAVENGCNVMVTPLMKGDEEVEDLVGKFNSAIAKHGAAFAAKNPGGAERPDLMVLRHTHVHSADDPEGWRRPAEGIQKYYRTFDAWFGNKTTPVNGFLEPSPAEKFADRPEFQPESLHKTAMIGTPEEIIERLRHYEALGVTEFSIWSDNSLTHEEKKRSLELFIEQVAPAFQEQPAAAAH</sequence>
<name>A0ABS1K4X1_9MICC</name>
<dbReference type="InterPro" id="IPR050766">
    <property type="entry name" value="Bact_Lucif_Oxidored"/>
</dbReference>
<feature type="domain" description="Luciferase-like" evidence="3">
    <location>
        <begin position="1"/>
        <end position="326"/>
    </location>
</feature>
<accession>A0ABS1K4X1</accession>
<keyword evidence="2" id="KW-0503">Monooxygenase</keyword>
<evidence type="ECO:0000256" key="1">
    <source>
        <dbReference type="ARBA" id="ARBA00023002"/>
    </source>
</evidence>
<gene>
    <name evidence="4" type="ORF">JJE72_10535</name>
</gene>
<proteinExistence type="predicted"/>
<evidence type="ECO:0000259" key="3">
    <source>
        <dbReference type="Pfam" id="PF00296"/>
    </source>
</evidence>
<dbReference type="PANTHER" id="PTHR30137">
    <property type="entry name" value="LUCIFERASE-LIKE MONOOXYGENASE"/>
    <property type="match status" value="1"/>
</dbReference>